<dbReference type="InterPro" id="IPR003018">
    <property type="entry name" value="GAF"/>
</dbReference>
<dbReference type="Proteomes" id="UP000031838">
    <property type="component" value="Chromosome 2"/>
</dbReference>
<dbReference type="KEGG" id="bgp:BGL_2c08750"/>
<evidence type="ECO:0000313" key="2">
    <source>
        <dbReference type="EMBL" id="AJK48953.1"/>
    </source>
</evidence>
<evidence type="ECO:0000313" key="3">
    <source>
        <dbReference type="Proteomes" id="UP000031838"/>
    </source>
</evidence>
<feature type="domain" description="GAF" evidence="1">
    <location>
        <begin position="11"/>
        <end position="126"/>
    </location>
</feature>
<dbReference type="EMBL" id="CP002581">
    <property type="protein sequence ID" value="AJK48953.1"/>
    <property type="molecule type" value="Genomic_DNA"/>
</dbReference>
<dbReference type="InterPro" id="IPR029016">
    <property type="entry name" value="GAF-like_dom_sf"/>
</dbReference>
<sequence>MARSQLADTPAHEALDADAALAARPFDTPIALLTLLTRHRQWFKARHGLPLPPETPRAWAFCNHTIRQPEPLVVEDAAADPRFAANPLVAGAPGLRFYAGATLRDYEGYALGAPCVLDLKPRRLVQPQRDTPRLHAELVSDRVNLATRSRQLRWAGHH</sequence>
<dbReference type="PANTHER" id="PTHR43102:SF2">
    <property type="entry name" value="GAF DOMAIN-CONTAINING PROTEIN"/>
    <property type="match status" value="1"/>
</dbReference>
<name>A0A0B6S001_BURPL</name>
<dbReference type="Gene3D" id="3.30.450.40">
    <property type="match status" value="1"/>
</dbReference>
<reference evidence="3" key="1">
    <citation type="submission" date="2011-03" db="EMBL/GenBank/DDBJ databases">
        <authorList>
            <person name="Voget S."/>
            <person name="Streit W.R."/>
            <person name="Jaeger K.E."/>
            <person name="Daniel R."/>
        </authorList>
    </citation>
    <scope>NUCLEOTIDE SEQUENCE [LARGE SCALE GENOMIC DNA]</scope>
    <source>
        <strain evidence="3">PG1</strain>
    </source>
</reference>
<dbReference type="AlphaFoldDB" id="A0A0B6S001"/>
<evidence type="ECO:0000259" key="1">
    <source>
        <dbReference type="Pfam" id="PF01590"/>
    </source>
</evidence>
<dbReference type="HOGENOM" id="CLU_096802_1_0_4"/>
<protein>
    <submittedName>
        <fullName evidence="2">Putative GAF sensor protein</fullName>
    </submittedName>
</protein>
<accession>A0A0B6S001</accession>
<reference evidence="2 3" key="2">
    <citation type="journal article" date="2016" name="Appl. Microbiol. Biotechnol.">
        <title>Mutations improving production and secretion of extracellular lipase by Burkholderia glumae PG1.</title>
        <authorList>
            <person name="Knapp A."/>
            <person name="Voget S."/>
            <person name="Gao R."/>
            <person name="Zaburannyi N."/>
            <person name="Krysciak D."/>
            <person name="Breuer M."/>
            <person name="Hauer B."/>
            <person name="Streit W.R."/>
            <person name="Muller R."/>
            <person name="Daniel R."/>
            <person name="Jaeger K.E."/>
        </authorList>
    </citation>
    <scope>NUCLEOTIDE SEQUENCE [LARGE SCALE GENOMIC DNA]</scope>
    <source>
        <strain evidence="2 3">PG1</strain>
    </source>
</reference>
<organism evidence="2 3">
    <name type="scientific">Burkholderia plantarii</name>
    <dbReference type="NCBI Taxonomy" id="41899"/>
    <lineage>
        <taxon>Bacteria</taxon>
        <taxon>Pseudomonadati</taxon>
        <taxon>Pseudomonadota</taxon>
        <taxon>Betaproteobacteria</taxon>
        <taxon>Burkholderiales</taxon>
        <taxon>Burkholderiaceae</taxon>
        <taxon>Burkholderia</taxon>
    </lineage>
</organism>
<dbReference type="Pfam" id="PF01590">
    <property type="entry name" value="GAF"/>
    <property type="match status" value="1"/>
</dbReference>
<gene>
    <name evidence="2" type="ORF">BGL_2c08750</name>
</gene>
<keyword evidence="3" id="KW-1185">Reference proteome</keyword>
<proteinExistence type="predicted"/>
<dbReference type="PANTHER" id="PTHR43102">
    <property type="entry name" value="SLR1143 PROTEIN"/>
    <property type="match status" value="1"/>
</dbReference>
<dbReference type="SUPFAM" id="SSF55781">
    <property type="entry name" value="GAF domain-like"/>
    <property type="match status" value="1"/>
</dbReference>